<evidence type="ECO:0000313" key="3">
    <source>
        <dbReference type="Proteomes" id="UP001219934"/>
    </source>
</evidence>
<dbReference type="AlphaFoldDB" id="A0AAD6F600"/>
<evidence type="ECO:0000313" key="2">
    <source>
        <dbReference type="EMBL" id="KAJ4922017.1"/>
    </source>
</evidence>
<dbReference type="PANTHER" id="PTHR33480">
    <property type="entry name" value="SET DOMAIN-CONTAINING PROTEIN-RELATED"/>
    <property type="match status" value="1"/>
</dbReference>
<reference evidence="2" key="1">
    <citation type="submission" date="2022-11" db="EMBL/GenBank/DDBJ databases">
        <title>Chromosome-level genome of Pogonophryne albipinna.</title>
        <authorList>
            <person name="Jo E."/>
        </authorList>
    </citation>
    <scope>NUCLEOTIDE SEQUENCE</scope>
    <source>
        <strain evidence="2">SGF0006</strain>
        <tissue evidence="2">Muscle</tissue>
    </source>
</reference>
<accession>A0AAD6F600</accession>
<keyword evidence="3" id="KW-1185">Reference proteome</keyword>
<sequence>MTKSLDFLLANRTQDNEILETNIFVFATANSDSNIRGSDCLRKCAQLCDAKHPETLTSTQLRKQIATLIQIMNLQDHEMEQVAKFMGHDIRVHREYYRLTENTMQLAKMSKLLMAIEMDTNVYKGKSLDDLDLDLGKLSRAKKQKLHPEPWDSSHDSDGVAVSKNPETLTLGDFNKDGSMSSKRRGKRQVKNVKNAPTDPLQGRFFFLKSYDGQKTKYIHDEPF</sequence>
<proteinExistence type="predicted"/>
<feature type="compositionally biased region" description="Basic residues" evidence="1">
    <location>
        <begin position="182"/>
        <end position="191"/>
    </location>
</feature>
<feature type="compositionally biased region" description="Basic and acidic residues" evidence="1">
    <location>
        <begin position="146"/>
        <end position="158"/>
    </location>
</feature>
<feature type="region of interest" description="Disordered" evidence="1">
    <location>
        <begin position="142"/>
        <end position="197"/>
    </location>
</feature>
<dbReference type="EMBL" id="JAPTMU010000091">
    <property type="protein sequence ID" value="KAJ4922017.1"/>
    <property type="molecule type" value="Genomic_DNA"/>
</dbReference>
<evidence type="ECO:0000256" key="1">
    <source>
        <dbReference type="SAM" id="MobiDB-lite"/>
    </source>
</evidence>
<protein>
    <submittedName>
        <fullName evidence="2">Uncharacterized protein</fullName>
    </submittedName>
</protein>
<name>A0AAD6F600_9TELE</name>
<organism evidence="2 3">
    <name type="scientific">Pogonophryne albipinna</name>
    <dbReference type="NCBI Taxonomy" id="1090488"/>
    <lineage>
        <taxon>Eukaryota</taxon>
        <taxon>Metazoa</taxon>
        <taxon>Chordata</taxon>
        <taxon>Craniata</taxon>
        <taxon>Vertebrata</taxon>
        <taxon>Euteleostomi</taxon>
        <taxon>Actinopterygii</taxon>
        <taxon>Neopterygii</taxon>
        <taxon>Teleostei</taxon>
        <taxon>Neoteleostei</taxon>
        <taxon>Acanthomorphata</taxon>
        <taxon>Eupercaria</taxon>
        <taxon>Perciformes</taxon>
        <taxon>Notothenioidei</taxon>
        <taxon>Pogonophryne</taxon>
    </lineage>
</organism>
<dbReference type="PANTHER" id="PTHR33480:SF5">
    <property type="entry name" value="SI:DKEY-51D8.9"/>
    <property type="match status" value="1"/>
</dbReference>
<comment type="caution">
    <text evidence="2">The sequence shown here is derived from an EMBL/GenBank/DDBJ whole genome shotgun (WGS) entry which is preliminary data.</text>
</comment>
<gene>
    <name evidence="2" type="ORF">JOQ06_004036</name>
</gene>
<dbReference type="Proteomes" id="UP001219934">
    <property type="component" value="Unassembled WGS sequence"/>
</dbReference>